<reference evidence="2 3" key="1">
    <citation type="journal article" date="2022" name="Nat. Ecol. Evol.">
        <title>A masculinizing supergene underlies an exaggerated male reproductive morph in a spider.</title>
        <authorList>
            <person name="Hendrickx F."/>
            <person name="De Corte Z."/>
            <person name="Sonet G."/>
            <person name="Van Belleghem S.M."/>
            <person name="Kostlbacher S."/>
            <person name="Vangestel C."/>
        </authorList>
    </citation>
    <scope>NUCLEOTIDE SEQUENCE [LARGE SCALE GENOMIC DNA]</scope>
    <source>
        <strain evidence="2">W744_W776</strain>
    </source>
</reference>
<name>A0AAV6UGV5_9ARAC</name>
<dbReference type="EMBL" id="JAFNEN010000420">
    <property type="protein sequence ID" value="KAG8183351.1"/>
    <property type="molecule type" value="Genomic_DNA"/>
</dbReference>
<organism evidence="2 3">
    <name type="scientific">Oedothorax gibbosus</name>
    <dbReference type="NCBI Taxonomy" id="931172"/>
    <lineage>
        <taxon>Eukaryota</taxon>
        <taxon>Metazoa</taxon>
        <taxon>Ecdysozoa</taxon>
        <taxon>Arthropoda</taxon>
        <taxon>Chelicerata</taxon>
        <taxon>Arachnida</taxon>
        <taxon>Araneae</taxon>
        <taxon>Araneomorphae</taxon>
        <taxon>Entelegynae</taxon>
        <taxon>Araneoidea</taxon>
        <taxon>Linyphiidae</taxon>
        <taxon>Erigoninae</taxon>
        <taxon>Oedothorax</taxon>
    </lineage>
</organism>
<evidence type="ECO:0000313" key="2">
    <source>
        <dbReference type="EMBL" id="KAG8183351.1"/>
    </source>
</evidence>
<feature type="compositionally biased region" description="Basic and acidic residues" evidence="1">
    <location>
        <begin position="7"/>
        <end position="19"/>
    </location>
</feature>
<evidence type="ECO:0000313" key="3">
    <source>
        <dbReference type="Proteomes" id="UP000827092"/>
    </source>
</evidence>
<protein>
    <submittedName>
        <fullName evidence="2">Uncharacterized protein</fullName>
    </submittedName>
</protein>
<dbReference type="Proteomes" id="UP000827092">
    <property type="component" value="Unassembled WGS sequence"/>
</dbReference>
<evidence type="ECO:0000256" key="1">
    <source>
        <dbReference type="SAM" id="MobiDB-lite"/>
    </source>
</evidence>
<feature type="region of interest" description="Disordered" evidence="1">
    <location>
        <begin position="1"/>
        <end position="55"/>
    </location>
</feature>
<proteinExistence type="predicted"/>
<keyword evidence="3" id="KW-1185">Reference proteome</keyword>
<dbReference type="AlphaFoldDB" id="A0AAV6UGV5"/>
<accession>A0AAV6UGV5</accession>
<gene>
    <name evidence="2" type="ORF">JTE90_013042</name>
</gene>
<comment type="caution">
    <text evidence="2">The sequence shown here is derived from an EMBL/GenBank/DDBJ whole genome shotgun (WGS) entry which is preliminary data.</text>
</comment>
<sequence length="221" mass="24654">MSTCLTEDERSINIGEDTRKRKRPNNNSARKGEKKASTHPLAPTHEKQGKQGSQPLKILYKAKNTKLNEKNIVCLFACCHPAHTKEGRKWGEAKRDEQVTLTSSTSGHFLFATSSGGSLKIDSSWATRFTCSTTRHPRTEIPRVKYWIQSPALHQKRLFDPLAPLSMVTRGHTPLTIGNRKVFHDIFRTPLASQSGSEESQLCGHSSACQSKSGIILIFEV</sequence>